<name>A0A7E6F1V8_9MOLL</name>
<evidence type="ECO:0000313" key="11">
    <source>
        <dbReference type="Proteomes" id="UP000515154"/>
    </source>
</evidence>
<gene>
    <name evidence="12" type="primary">LOC115214883</name>
</gene>
<dbReference type="CDD" id="cd09631">
    <property type="entry name" value="DOMON_DOH"/>
    <property type="match status" value="1"/>
</dbReference>
<organism evidence="11 12">
    <name type="scientific">Octopus sinensis</name>
    <name type="common">East Asian common octopus</name>
    <dbReference type="NCBI Taxonomy" id="2607531"/>
    <lineage>
        <taxon>Eukaryota</taxon>
        <taxon>Metazoa</taxon>
        <taxon>Spiralia</taxon>
        <taxon>Lophotrochozoa</taxon>
        <taxon>Mollusca</taxon>
        <taxon>Cephalopoda</taxon>
        <taxon>Coleoidea</taxon>
        <taxon>Octopodiformes</taxon>
        <taxon>Octopoda</taxon>
        <taxon>Incirrata</taxon>
        <taxon>Octopodidae</taxon>
        <taxon>Octopus</taxon>
    </lineage>
</organism>
<dbReference type="InterPro" id="IPR024548">
    <property type="entry name" value="Cu2_monoox_C"/>
</dbReference>
<dbReference type="PANTHER" id="PTHR10157:SF23">
    <property type="entry name" value="MOXD1 HOMOLOG 1"/>
    <property type="match status" value="1"/>
</dbReference>
<sequence length="605" mass="69643">MYFLAFVLSCFGSSVLANDYFHSLYLDRNKTYHLSWKFNKSHIEFHTEVKTLGYVMLGLSTDGNLENADVFFAGVSNGQPYSSNYYGNSDGKLSLQPISEWHLMYSNESNMETTLTFSRELSGPNMKMNITQNTMRVLWGYGKTDNVSDNLQPDGVKSLYLLQEQLPEPVMPNDTFAIQFRMNDTRIPKSKTTYWCKTFETPQLDEQVHAIVFSPYIQEGNEAFVHHIVVYGCYRNTTKGNNNEYDGKCYSENMPIDWNNCIEVVFGWAIGGSKFVLPKHTGMSFGGKDDPVYYLLEMHYDNPQEKEGVLDSSGIDITLTKSKRQYNVGMLSVGYVVQRTKQLIPPYAKEFKYYGHCEACGSMITPERNSQWNEDGVKMFAVLLHAHLAGRKIRVRHIRNGKLLPDVMYDENYDFNYQELRYMKKESFLSQGDILQTECVYDTTQRTKFTKGGLGTEEEMCLAFILIYPRTKLKYCVTDVEYDRNIINMDPLHYKNNEDAIKKMELIVNGLEPKTNFTQICSDRSSSVKFKNRPFPVIKSDGPLTILPPSIPQPYLSLDNKIFVYGSHLKQSDNLLIKSECIMSLSFSFFYIFTSVTIQLIRTQS</sequence>
<dbReference type="GO" id="GO:0006589">
    <property type="term" value="P:octopamine biosynthetic process"/>
    <property type="evidence" value="ECO:0007669"/>
    <property type="project" value="TreeGrafter"/>
</dbReference>
<evidence type="ECO:0000256" key="8">
    <source>
        <dbReference type="ARBA" id="ARBA00023180"/>
    </source>
</evidence>
<dbReference type="InterPro" id="IPR036939">
    <property type="entry name" value="Cu2_ascorb_mOase_N_sf"/>
</dbReference>
<dbReference type="GO" id="GO:0042420">
    <property type="term" value="P:dopamine catabolic process"/>
    <property type="evidence" value="ECO:0007669"/>
    <property type="project" value="TreeGrafter"/>
</dbReference>
<keyword evidence="6" id="KW-0503">Monooxygenase</keyword>
<dbReference type="InterPro" id="IPR000945">
    <property type="entry name" value="DBH-like"/>
</dbReference>
<dbReference type="RefSeq" id="XP_036361518.1">
    <property type="nucleotide sequence ID" value="XM_036505625.1"/>
</dbReference>
<dbReference type="PRINTS" id="PR00767">
    <property type="entry name" value="DBMONOXGNASE"/>
</dbReference>
<dbReference type="Gene3D" id="2.60.120.310">
    <property type="entry name" value="Copper type II, ascorbate-dependent monooxygenase, N-terminal domain"/>
    <property type="match status" value="1"/>
</dbReference>
<dbReference type="InterPro" id="IPR014784">
    <property type="entry name" value="Cu2_ascorb_mOase-like_C"/>
</dbReference>
<dbReference type="Pfam" id="PF03712">
    <property type="entry name" value="Cu2_monoox_C"/>
    <property type="match status" value="1"/>
</dbReference>
<evidence type="ECO:0000313" key="12">
    <source>
        <dbReference type="RefSeq" id="XP_036361518.1"/>
    </source>
</evidence>
<keyword evidence="11" id="KW-1185">Reference proteome</keyword>
<dbReference type="InterPro" id="IPR005018">
    <property type="entry name" value="DOMON_domain"/>
</dbReference>
<comment type="similarity">
    <text evidence="2">Belongs to the copper type II ascorbate-dependent monooxygenase family.</text>
</comment>
<evidence type="ECO:0000256" key="2">
    <source>
        <dbReference type="ARBA" id="ARBA00010676"/>
    </source>
</evidence>
<feature type="domain" description="DOMON" evidence="10">
    <location>
        <begin position="30"/>
        <end position="142"/>
    </location>
</feature>
<keyword evidence="4" id="KW-0560">Oxidoreductase</keyword>
<dbReference type="PROSITE" id="PS50836">
    <property type="entry name" value="DOMON"/>
    <property type="match status" value="1"/>
</dbReference>
<dbReference type="SUPFAM" id="SSF49742">
    <property type="entry name" value="PHM/PNGase F"/>
    <property type="match status" value="2"/>
</dbReference>
<keyword evidence="9" id="KW-0732">Signal</keyword>
<dbReference type="Proteomes" id="UP000515154">
    <property type="component" value="Linkage group LG8"/>
</dbReference>
<keyword evidence="3" id="KW-0479">Metal-binding</keyword>
<dbReference type="GO" id="GO:0004500">
    <property type="term" value="F:dopamine beta-monooxygenase activity"/>
    <property type="evidence" value="ECO:0007669"/>
    <property type="project" value="InterPro"/>
</dbReference>
<evidence type="ECO:0000256" key="1">
    <source>
        <dbReference type="ARBA" id="ARBA00001973"/>
    </source>
</evidence>
<keyword evidence="7" id="KW-1015">Disulfide bond</keyword>
<dbReference type="Pfam" id="PF03351">
    <property type="entry name" value="DOMON"/>
    <property type="match status" value="1"/>
</dbReference>
<evidence type="ECO:0000256" key="6">
    <source>
        <dbReference type="ARBA" id="ARBA00023033"/>
    </source>
</evidence>
<dbReference type="InterPro" id="IPR045266">
    <property type="entry name" value="DOH_DOMON"/>
</dbReference>
<dbReference type="FunFam" id="2.60.120.310:FF:000004">
    <property type="entry name" value="DBH-like monooxygenase protein 1"/>
    <property type="match status" value="1"/>
</dbReference>
<keyword evidence="8" id="KW-0325">Glycoprotein</keyword>
<dbReference type="GO" id="GO:0030667">
    <property type="term" value="C:secretory granule membrane"/>
    <property type="evidence" value="ECO:0007669"/>
    <property type="project" value="TreeGrafter"/>
</dbReference>
<feature type="chain" id="PRO_5028859843" evidence="9">
    <location>
        <begin position="18"/>
        <end position="605"/>
    </location>
</feature>
<evidence type="ECO:0000256" key="5">
    <source>
        <dbReference type="ARBA" id="ARBA00023008"/>
    </source>
</evidence>
<evidence type="ECO:0000256" key="4">
    <source>
        <dbReference type="ARBA" id="ARBA00023002"/>
    </source>
</evidence>
<dbReference type="Pfam" id="PF01082">
    <property type="entry name" value="Cu2_monooxygen"/>
    <property type="match status" value="1"/>
</dbReference>
<dbReference type="SMART" id="SM00664">
    <property type="entry name" value="DoH"/>
    <property type="match status" value="1"/>
</dbReference>
<protein>
    <submittedName>
        <fullName evidence="12">DBH-like monooxygenase protein 1 isoform X1</fullName>
    </submittedName>
</protein>
<evidence type="ECO:0000256" key="9">
    <source>
        <dbReference type="SAM" id="SignalP"/>
    </source>
</evidence>
<dbReference type="GO" id="GO:0042421">
    <property type="term" value="P:norepinephrine biosynthetic process"/>
    <property type="evidence" value="ECO:0007669"/>
    <property type="project" value="TreeGrafter"/>
</dbReference>
<reference evidence="12" key="1">
    <citation type="submission" date="2025-08" db="UniProtKB">
        <authorList>
            <consortium name="RefSeq"/>
        </authorList>
    </citation>
    <scope>IDENTIFICATION</scope>
</reference>
<dbReference type="InterPro" id="IPR028460">
    <property type="entry name" value="Tbh/DBH"/>
</dbReference>
<dbReference type="GO" id="GO:0005507">
    <property type="term" value="F:copper ion binding"/>
    <property type="evidence" value="ECO:0007669"/>
    <property type="project" value="InterPro"/>
</dbReference>
<evidence type="ECO:0000256" key="7">
    <source>
        <dbReference type="ARBA" id="ARBA00023157"/>
    </source>
</evidence>
<keyword evidence="5" id="KW-0186">Copper</keyword>
<dbReference type="InterPro" id="IPR008977">
    <property type="entry name" value="PHM/PNGase_F_dom_sf"/>
</dbReference>
<dbReference type="InterPro" id="IPR000323">
    <property type="entry name" value="Cu2_ascorb_mOase_N"/>
</dbReference>
<proteinExistence type="inferred from homology"/>
<dbReference type="AlphaFoldDB" id="A0A7E6F1V8"/>
<comment type="cofactor">
    <cofactor evidence="1">
        <name>Cu(2+)</name>
        <dbReference type="ChEBI" id="CHEBI:29036"/>
    </cofactor>
</comment>
<dbReference type="PANTHER" id="PTHR10157">
    <property type="entry name" value="DOPAMINE BETA HYDROXYLASE RELATED"/>
    <property type="match status" value="1"/>
</dbReference>
<evidence type="ECO:0000259" key="10">
    <source>
        <dbReference type="PROSITE" id="PS50836"/>
    </source>
</evidence>
<dbReference type="FunFam" id="2.60.120.230:FF:000001">
    <property type="entry name" value="Monooxygenase, DBH-like 1"/>
    <property type="match status" value="1"/>
</dbReference>
<evidence type="ECO:0000256" key="3">
    <source>
        <dbReference type="ARBA" id="ARBA00022723"/>
    </source>
</evidence>
<feature type="signal peptide" evidence="9">
    <location>
        <begin position="1"/>
        <end position="17"/>
    </location>
</feature>
<dbReference type="Gene3D" id="2.60.120.230">
    <property type="match status" value="1"/>
</dbReference>
<accession>A0A7E6F1V8</accession>
<dbReference type="GO" id="GO:0005615">
    <property type="term" value="C:extracellular space"/>
    <property type="evidence" value="ECO:0007669"/>
    <property type="project" value="TreeGrafter"/>
</dbReference>